<dbReference type="InterPro" id="IPR002699">
    <property type="entry name" value="V_ATPase_D"/>
</dbReference>
<feature type="compositionally biased region" description="Low complexity" evidence="5">
    <location>
        <begin position="225"/>
        <end position="242"/>
    </location>
</feature>
<dbReference type="NCBIfam" id="TIGR00309">
    <property type="entry name" value="V_ATPase_subD"/>
    <property type="match status" value="1"/>
</dbReference>
<dbReference type="EMBL" id="HBGA01061778">
    <property type="protein sequence ID" value="CAD9011818.1"/>
    <property type="molecule type" value="Transcribed_RNA"/>
</dbReference>
<comment type="similarity">
    <text evidence="1">Belongs to the V-ATPase D subunit family.</text>
</comment>
<feature type="region of interest" description="Disordered" evidence="5">
    <location>
        <begin position="225"/>
        <end position="257"/>
    </location>
</feature>
<organism evidence="6">
    <name type="scientific">Eutreptiella gymnastica</name>
    <dbReference type="NCBI Taxonomy" id="73025"/>
    <lineage>
        <taxon>Eukaryota</taxon>
        <taxon>Discoba</taxon>
        <taxon>Euglenozoa</taxon>
        <taxon>Euglenida</taxon>
        <taxon>Spirocuta</taxon>
        <taxon>Euglenophyceae</taxon>
        <taxon>Eutreptiales</taxon>
        <taxon>Eutreptiaceae</taxon>
        <taxon>Eutreptiella</taxon>
    </lineage>
</organism>
<dbReference type="HAMAP" id="MF_00271">
    <property type="entry name" value="ATP_synth_D_arch"/>
    <property type="match status" value="1"/>
</dbReference>
<name>A0A7S1IHC7_9EUGL</name>
<keyword evidence="3" id="KW-0406">Ion transport</keyword>
<evidence type="ECO:0000256" key="3">
    <source>
        <dbReference type="ARBA" id="ARBA00023065"/>
    </source>
</evidence>
<evidence type="ECO:0000256" key="5">
    <source>
        <dbReference type="SAM" id="MobiDB-lite"/>
    </source>
</evidence>
<feature type="coiled-coil region" evidence="4">
    <location>
        <begin position="36"/>
        <end position="64"/>
    </location>
</feature>
<dbReference type="Gene3D" id="1.10.287.3240">
    <property type="match status" value="1"/>
</dbReference>
<dbReference type="AlphaFoldDB" id="A0A7S1IHC7"/>
<dbReference type="Pfam" id="PF01813">
    <property type="entry name" value="ATP-synt_D"/>
    <property type="match status" value="1"/>
</dbReference>
<gene>
    <name evidence="6" type="ORF">EGYM00392_LOCUS22919</name>
</gene>
<evidence type="ECO:0000256" key="1">
    <source>
        <dbReference type="ARBA" id="ARBA00005850"/>
    </source>
</evidence>
<keyword evidence="4" id="KW-0175">Coiled coil</keyword>
<sequence length="257" mass="28781">MSAARFPCLPSRMTLQQFKTRLRGASKGHSLLKKKADALVMRFRKILRELKEVKEEMLDDMKQASFTLAQAKYVAGDISMSVVESVKNAAVKAKIRFDNVAGIKLPVFRLMEFSTEDMAGIGKGGEQIRQAREAFQRVLEKMVKIASLQTSFVTLDEAIKVTNRRVNALEKVVIPKIENTISYILSELDELEREEFFRLKKVQGVKKRLLELEYQRLKALQKAQGGAPAAPSRPAPKAAPAGDLLDFLSTPDNDIVS</sequence>
<evidence type="ECO:0000256" key="4">
    <source>
        <dbReference type="SAM" id="Coils"/>
    </source>
</evidence>
<dbReference type="PANTHER" id="PTHR11671">
    <property type="entry name" value="V-TYPE ATP SYNTHASE SUBUNIT D"/>
    <property type="match status" value="1"/>
</dbReference>
<keyword evidence="2" id="KW-0813">Transport</keyword>
<protein>
    <recommendedName>
        <fullName evidence="7">V-type proton ATPase subunit D</fullName>
    </recommendedName>
</protein>
<accession>A0A7S1IHC7</accession>
<proteinExistence type="inferred from homology"/>
<evidence type="ECO:0000256" key="2">
    <source>
        <dbReference type="ARBA" id="ARBA00022448"/>
    </source>
</evidence>
<reference evidence="6" key="1">
    <citation type="submission" date="2021-01" db="EMBL/GenBank/DDBJ databases">
        <authorList>
            <person name="Corre E."/>
            <person name="Pelletier E."/>
            <person name="Niang G."/>
            <person name="Scheremetjew M."/>
            <person name="Finn R."/>
            <person name="Kale V."/>
            <person name="Holt S."/>
            <person name="Cochrane G."/>
            <person name="Meng A."/>
            <person name="Brown T."/>
            <person name="Cohen L."/>
        </authorList>
    </citation>
    <scope>NUCLEOTIDE SEQUENCE</scope>
    <source>
        <strain evidence="6">NIES-381</strain>
    </source>
</reference>
<dbReference type="GO" id="GO:0046961">
    <property type="term" value="F:proton-transporting ATPase activity, rotational mechanism"/>
    <property type="evidence" value="ECO:0007669"/>
    <property type="project" value="InterPro"/>
</dbReference>
<evidence type="ECO:0000313" key="6">
    <source>
        <dbReference type="EMBL" id="CAD9011818.1"/>
    </source>
</evidence>
<evidence type="ECO:0008006" key="7">
    <source>
        <dbReference type="Google" id="ProtNLM"/>
    </source>
</evidence>